<dbReference type="OrthoDB" id="2121326at2759"/>
<dbReference type="AlphaFoldDB" id="A0A915ZH45"/>
<dbReference type="InterPro" id="IPR013766">
    <property type="entry name" value="Thioredoxin_domain"/>
</dbReference>
<dbReference type="InterPro" id="IPR005746">
    <property type="entry name" value="Thioredoxin"/>
</dbReference>
<evidence type="ECO:0000313" key="3">
    <source>
        <dbReference type="EMBL" id="CAB5374329.1"/>
    </source>
</evidence>
<dbReference type="Proteomes" id="UP000684084">
    <property type="component" value="Unassembled WGS sequence"/>
</dbReference>
<feature type="domain" description="Thioredoxin" evidence="2">
    <location>
        <begin position="3"/>
        <end position="127"/>
    </location>
</feature>
<proteinExistence type="predicted"/>
<dbReference type="NCBIfam" id="TIGR01068">
    <property type="entry name" value="thioredoxin"/>
    <property type="match status" value="1"/>
</dbReference>
<gene>
    <name evidence="3" type="ORF">CHRIB12_LOCUS14345</name>
</gene>
<dbReference type="VEuPathDB" id="FungiDB:RhiirFUN_015571"/>
<dbReference type="PANTHER" id="PTHR46115">
    <property type="entry name" value="THIOREDOXIN-LIKE PROTEIN 1"/>
    <property type="match status" value="1"/>
</dbReference>
<keyword evidence="1" id="KW-1015">Disulfide bond</keyword>
<comment type="caution">
    <text evidence="3">The sequence shown here is derived from an EMBL/GenBank/DDBJ whole genome shotgun (WGS) entry which is preliminary data.</text>
</comment>
<protein>
    <recommendedName>
        <fullName evidence="2">Thioredoxin domain-containing protein</fullName>
    </recommendedName>
</protein>
<sequence length="127" mass="14690">MNSSENFQFVLLSVYSIYANHKPSIQIQNKSELDQYINSGSLVVVDFWADWCSPCKTMAPVFDKLSKEFQNVHFLKINTDEQSELSEEYQITSLPSFYFFKGGKRLLEADIIGSNKSKLEENVKKFQ</sequence>
<dbReference type="GO" id="GO:0015035">
    <property type="term" value="F:protein-disulfide reductase activity"/>
    <property type="evidence" value="ECO:0007669"/>
    <property type="project" value="InterPro"/>
</dbReference>
<reference evidence="3" key="1">
    <citation type="submission" date="2020-05" db="EMBL/GenBank/DDBJ databases">
        <authorList>
            <person name="Rincon C."/>
            <person name="Sanders R I."/>
            <person name="Robbins C."/>
            <person name="Chaturvedi A."/>
        </authorList>
    </citation>
    <scope>NUCLEOTIDE SEQUENCE</scope>
    <source>
        <strain evidence="3">CHB12</strain>
    </source>
</reference>
<evidence type="ECO:0000256" key="1">
    <source>
        <dbReference type="ARBA" id="ARBA00023157"/>
    </source>
</evidence>
<dbReference type="EMBL" id="CAGKOT010000033">
    <property type="protein sequence ID" value="CAB5374329.1"/>
    <property type="molecule type" value="Genomic_DNA"/>
</dbReference>
<dbReference type="PROSITE" id="PS51352">
    <property type="entry name" value="THIOREDOXIN_2"/>
    <property type="match status" value="1"/>
</dbReference>
<name>A0A915ZH45_9GLOM</name>
<dbReference type="Pfam" id="PF00085">
    <property type="entry name" value="Thioredoxin"/>
    <property type="match status" value="1"/>
</dbReference>
<organism evidence="3 4">
    <name type="scientific">Rhizophagus irregularis</name>
    <dbReference type="NCBI Taxonomy" id="588596"/>
    <lineage>
        <taxon>Eukaryota</taxon>
        <taxon>Fungi</taxon>
        <taxon>Fungi incertae sedis</taxon>
        <taxon>Mucoromycota</taxon>
        <taxon>Glomeromycotina</taxon>
        <taxon>Glomeromycetes</taxon>
        <taxon>Glomerales</taxon>
        <taxon>Glomeraceae</taxon>
        <taxon>Rhizophagus</taxon>
    </lineage>
</organism>
<accession>A0A915ZH45</accession>
<dbReference type="CDD" id="cd02947">
    <property type="entry name" value="TRX_family"/>
    <property type="match status" value="1"/>
</dbReference>
<evidence type="ECO:0000313" key="4">
    <source>
        <dbReference type="Proteomes" id="UP000684084"/>
    </source>
</evidence>
<evidence type="ECO:0000259" key="2">
    <source>
        <dbReference type="PROSITE" id="PS51352"/>
    </source>
</evidence>